<dbReference type="HOGENOM" id="CLU_141552_0_0_6"/>
<dbReference type="EMBL" id="CP001875">
    <property type="protein sequence ID" value="ADD78108.1"/>
    <property type="molecule type" value="Genomic_DNA"/>
</dbReference>
<protein>
    <submittedName>
        <fullName evidence="1">Uncharacterized protein</fullName>
    </submittedName>
</protein>
<gene>
    <name evidence="1" type="ordered locus">PANA_2941</name>
</gene>
<organism evidence="1 2">
    <name type="scientific">Pantoea ananatis (strain LMG 20103)</name>
    <dbReference type="NCBI Taxonomy" id="706191"/>
    <lineage>
        <taxon>Bacteria</taxon>
        <taxon>Pseudomonadati</taxon>
        <taxon>Pseudomonadota</taxon>
        <taxon>Gammaproteobacteria</taxon>
        <taxon>Enterobacterales</taxon>
        <taxon>Erwiniaceae</taxon>
        <taxon>Pantoea</taxon>
    </lineage>
</organism>
<name>D4GKR9_PANAM</name>
<evidence type="ECO:0000313" key="1">
    <source>
        <dbReference type="EMBL" id="ADD78108.1"/>
    </source>
</evidence>
<keyword evidence="2" id="KW-1185">Reference proteome</keyword>
<evidence type="ECO:0000313" key="2">
    <source>
        <dbReference type="Proteomes" id="UP000001702"/>
    </source>
</evidence>
<dbReference type="Proteomes" id="UP000001702">
    <property type="component" value="Chromosome"/>
</dbReference>
<reference evidence="1 2" key="1">
    <citation type="journal article" date="2010" name="J. Bacteriol.">
        <title>Genome sequence of Pantoea ananatis LMG20103, the causative agent of Eucalyptus blight and dieback.</title>
        <authorList>
            <person name="De Maayer P."/>
            <person name="Chan W.Y."/>
            <person name="Venter S.N."/>
            <person name="Toth I.K."/>
            <person name="Birch P.R."/>
            <person name="Joubert F."/>
            <person name="Coutinho T.A."/>
        </authorList>
    </citation>
    <scope>NUCLEOTIDE SEQUENCE [LARGE SCALE GENOMIC DNA]</scope>
    <source>
        <strain evidence="1 2">LMG 20103</strain>
    </source>
</reference>
<sequence>MGIVMEQTLSVKLVEKSKATDFQQAVSEVVIDNIPTGITIKGQVLEASVKVDNDGYILFTTDDVIFEELLTVTLISLSQGIVESLQVGNAYSSGSFEALSVNHKTIEFNFIGGSVWTIKVNDTPKLRVPFFSDPRGVKRSSGLKAYLTIDAKPSPSPT</sequence>
<dbReference type="KEGG" id="pam:PANA_2941"/>
<dbReference type="eggNOG" id="ENOG502ZBW9">
    <property type="taxonomic scope" value="Bacteria"/>
</dbReference>
<dbReference type="STRING" id="706191.PANA_2941"/>
<accession>D4GKR9</accession>
<proteinExistence type="predicted"/>
<dbReference type="AlphaFoldDB" id="D4GKR9"/>